<dbReference type="SUPFAM" id="SSF55486">
    <property type="entry name" value="Metalloproteases ('zincins'), catalytic domain"/>
    <property type="match status" value="1"/>
</dbReference>
<dbReference type="HAMAP" id="MF_00009">
    <property type="entry name" value="Endoribonucl_YbeY"/>
    <property type="match status" value="1"/>
</dbReference>
<keyword evidence="4 7" id="KW-0255">Endonuclease</keyword>
<evidence type="ECO:0000313" key="9">
    <source>
        <dbReference type="EMBL" id="HEN16846.1"/>
    </source>
</evidence>
<keyword evidence="3 7" id="KW-0479">Metal-binding</keyword>
<proteinExistence type="inferred from homology"/>
<feature type="binding site" evidence="7">
    <location>
        <position position="182"/>
    </location>
    <ligand>
        <name>Zn(2+)</name>
        <dbReference type="ChEBI" id="CHEBI:29105"/>
        <note>catalytic</note>
    </ligand>
</feature>
<keyword evidence="5 7" id="KW-0378">Hydrolase</keyword>
<keyword evidence="7" id="KW-0963">Cytoplasm</keyword>
<keyword evidence="7" id="KW-0698">rRNA processing</keyword>
<dbReference type="GO" id="GO:0008270">
    <property type="term" value="F:zinc ion binding"/>
    <property type="evidence" value="ECO:0007669"/>
    <property type="project" value="UniProtKB-UniRule"/>
</dbReference>
<dbReference type="InterPro" id="IPR023091">
    <property type="entry name" value="MetalPrtase_cat_dom_sf_prd"/>
</dbReference>
<evidence type="ECO:0000256" key="6">
    <source>
        <dbReference type="ARBA" id="ARBA00022833"/>
    </source>
</evidence>
<dbReference type="PANTHER" id="PTHR46986">
    <property type="entry name" value="ENDORIBONUCLEASE YBEY, CHLOROPLASTIC"/>
    <property type="match status" value="1"/>
</dbReference>
<sequence>MLADAGPTGDRGRLADKVADRHLPRPHQVPRPEVGVTLHRRRPGGAPRGHRGAPIHMLSRYCIAIDNRQATYPVDTPWLSDCLQRVLLDEGVDAVNLQVALVDDAQIHRVNREFLHHDWPTDVISFDYTEHVTMRDVPPNQWPRGRGRWIDGELVISVETAVRQAHVHGWSPEQELLLYGVHGCLHLCGYDDLADAERPLMRRRERELLALFGLCPSGLEDEPTVP</sequence>
<keyword evidence="6 7" id="KW-0862">Zinc</keyword>
<feature type="binding site" evidence="7">
    <location>
        <position position="186"/>
    </location>
    <ligand>
        <name>Zn(2+)</name>
        <dbReference type="ChEBI" id="CHEBI:29105"/>
        <note>catalytic</note>
    </ligand>
</feature>
<evidence type="ECO:0000256" key="4">
    <source>
        <dbReference type="ARBA" id="ARBA00022759"/>
    </source>
</evidence>
<dbReference type="AlphaFoldDB" id="A0A7C2JZY1"/>
<comment type="cofactor">
    <cofactor evidence="7">
        <name>Zn(2+)</name>
        <dbReference type="ChEBI" id="CHEBI:29105"/>
    </cofactor>
    <text evidence="7">Binds 1 zinc ion.</text>
</comment>
<dbReference type="EMBL" id="DSOK01000423">
    <property type="protein sequence ID" value="HEN16846.1"/>
    <property type="molecule type" value="Genomic_DNA"/>
</dbReference>
<feature type="compositionally biased region" description="Basic and acidic residues" evidence="8">
    <location>
        <begin position="10"/>
        <end position="23"/>
    </location>
</feature>
<evidence type="ECO:0000256" key="1">
    <source>
        <dbReference type="ARBA" id="ARBA00010875"/>
    </source>
</evidence>
<organism evidence="9">
    <name type="scientific">Schlesneria paludicola</name>
    <dbReference type="NCBI Taxonomy" id="360056"/>
    <lineage>
        <taxon>Bacteria</taxon>
        <taxon>Pseudomonadati</taxon>
        <taxon>Planctomycetota</taxon>
        <taxon>Planctomycetia</taxon>
        <taxon>Planctomycetales</taxon>
        <taxon>Planctomycetaceae</taxon>
        <taxon>Schlesneria</taxon>
    </lineage>
</organism>
<dbReference type="Gene3D" id="3.40.390.30">
    <property type="entry name" value="Metalloproteases ('zincins'), catalytic domain"/>
    <property type="match status" value="1"/>
</dbReference>
<gene>
    <name evidence="7 9" type="primary">ybeY</name>
    <name evidence="9" type="ORF">ENQ76_15400</name>
</gene>
<evidence type="ECO:0000256" key="8">
    <source>
        <dbReference type="SAM" id="MobiDB-lite"/>
    </source>
</evidence>
<evidence type="ECO:0000256" key="5">
    <source>
        <dbReference type="ARBA" id="ARBA00022801"/>
    </source>
</evidence>
<dbReference type="InterPro" id="IPR002036">
    <property type="entry name" value="YbeY"/>
</dbReference>
<dbReference type="Pfam" id="PF02130">
    <property type="entry name" value="YbeY"/>
    <property type="match status" value="1"/>
</dbReference>
<comment type="subcellular location">
    <subcellularLocation>
        <location evidence="7">Cytoplasm</location>
    </subcellularLocation>
</comment>
<dbReference type="GO" id="GO:0004222">
    <property type="term" value="F:metalloendopeptidase activity"/>
    <property type="evidence" value="ECO:0007669"/>
    <property type="project" value="InterPro"/>
</dbReference>
<keyword evidence="7" id="KW-0690">Ribosome biogenesis</keyword>
<comment type="function">
    <text evidence="7">Single strand-specific metallo-endoribonuclease involved in late-stage 70S ribosome quality control and in maturation of the 3' terminus of the 16S rRNA.</text>
</comment>
<evidence type="ECO:0000256" key="7">
    <source>
        <dbReference type="HAMAP-Rule" id="MF_00009"/>
    </source>
</evidence>
<dbReference type="PANTHER" id="PTHR46986:SF1">
    <property type="entry name" value="ENDORIBONUCLEASE YBEY, CHLOROPLASTIC"/>
    <property type="match status" value="1"/>
</dbReference>
<feature type="binding site" evidence="7">
    <location>
        <position position="192"/>
    </location>
    <ligand>
        <name>Zn(2+)</name>
        <dbReference type="ChEBI" id="CHEBI:29105"/>
        <note>catalytic</note>
    </ligand>
</feature>
<comment type="caution">
    <text evidence="9">The sequence shown here is derived from an EMBL/GenBank/DDBJ whole genome shotgun (WGS) entry which is preliminary data.</text>
</comment>
<dbReference type="GO" id="GO:0006364">
    <property type="term" value="P:rRNA processing"/>
    <property type="evidence" value="ECO:0007669"/>
    <property type="project" value="UniProtKB-UniRule"/>
</dbReference>
<accession>A0A7C2JZY1</accession>
<dbReference type="GO" id="GO:0005737">
    <property type="term" value="C:cytoplasm"/>
    <property type="evidence" value="ECO:0007669"/>
    <property type="project" value="UniProtKB-SubCell"/>
</dbReference>
<protein>
    <recommendedName>
        <fullName evidence="7">Endoribonuclease YbeY</fullName>
        <ecNumber evidence="7">3.1.-.-</ecNumber>
    </recommendedName>
</protein>
<comment type="similarity">
    <text evidence="1 7">Belongs to the endoribonuclease YbeY family.</text>
</comment>
<dbReference type="GO" id="GO:0004521">
    <property type="term" value="F:RNA endonuclease activity"/>
    <property type="evidence" value="ECO:0007669"/>
    <property type="project" value="UniProtKB-UniRule"/>
</dbReference>
<name>A0A7C2JZY1_9PLAN</name>
<dbReference type="EC" id="3.1.-.-" evidence="7"/>
<evidence type="ECO:0000256" key="3">
    <source>
        <dbReference type="ARBA" id="ARBA00022723"/>
    </source>
</evidence>
<keyword evidence="2 7" id="KW-0540">Nuclease</keyword>
<reference evidence="9" key="1">
    <citation type="journal article" date="2020" name="mSystems">
        <title>Genome- and Community-Level Interaction Insights into Carbon Utilization and Element Cycling Functions of Hydrothermarchaeota in Hydrothermal Sediment.</title>
        <authorList>
            <person name="Zhou Z."/>
            <person name="Liu Y."/>
            <person name="Xu W."/>
            <person name="Pan J."/>
            <person name="Luo Z.H."/>
            <person name="Li M."/>
        </authorList>
    </citation>
    <scope>NUCLEOTIDE SEQUENCE [LARGE SCALE GENOMIC DNA]</scope>
    <source>
        <strain evidence="9">SpSt-339</strain>
    </source>
</reference>
<dbReference type="NCBIfam" id="TIGR00043">
    <property type="entry name" value="rRNA maturation RNase YbeY"/>
    <property type="match status" value="1"/>
</dbReference>
<feature type="region of interest" description="Disordered" evidence="8">
    <location>
        <begin position="1"/>
        <end position="31"/>
    </location>
</feature>
<evidence type="ECO:0000256" key="2">
    <source>
        <dbReference type="ARBA" id="ARBA00022722"/>
    </source>
</evidence>